<reference evidence="6 7" key="1">
    <citation type="submission" date="2018-03" db="EMBL/GenBank/DDBJ databases">
        <title>Genomic Encyclopedia of Type Strains, Phase III (KMG-III): the genomes of soil and plant-associated and newly described type strains.</title>
        <authorList>
            <person name="Whitman W."/>
        </authorList>
    </citation>
    <scope>NUCLEOTIDE SEQUENCE [LARGE SCALE GENOMIC DNA]</scope>
    <source>
        <strain evidence="6 7">CGMCC 1.07653</strain>
    </source>
</reference>
<feature type="active site" evidence="4">
    <location>
        <position position="244"/>
    </location>
</feature>
<dbReference type="GO" id="GO:0006081">
    <property type="term" value="P:aldehyde metabolic process"/>
    <property type="evidence" value="ECO:0007669"/>
    <property type="project" value="InterPro"/>
</dbReference>
<keyword evidence="2 3" id="KW-0560">Oxidoreductase</keyword>
<dbReference type="OrthoDB" id="9762913at2"/>
<dbReference type="EMBL" id="PYAV01000013">
    <property type="protein sequence ID" value="PSL42734.1"/>
    <property type="molecule type" value="Genomic_DNA"/>
</dbReference>
<evidence type="ECO:0000256" key="4">
    <source>
        <dbReference type="PIRSR" id="PIRSR036492-1"/>
    </source>
</evidence>
<feature type="domain" description="Aldehyde dehydrogenase" evidence="5">
    <location>
        <begin position="15"/>
        <end position="468"/>
    </location>
</feature>
<evidence type="ECO:0000256" key="3">
    <source>
        <dbReference type="PIRNR" id="PIRNR036492"/>
    </source>
</evidence>
<dbReference type="InterPro" id="IPR016163">
    <property type="entry name" value="Ald_DH_C"/>
</dbReference>
<dbReference type="InterPro" id="IPR012394">
    <property type="entry name" value="Aldehyde_DH_NAD(P)"/>
</dbReference>
<dbReference type="AlphaFoldDB" id="A0A2P8H952"/>
<dbReference type="PANTHER" id="PTHR43353">
    <property type="entry name" value="SUCCINATE-SEMIALDEHYDE DEHYDROGENASE, MITOCHONDRIAL"/>
    <property type="match status" value="1"/>
</dbReference>
<dbReference type="InterPro" id="IPR016160">
    <property type="entry name" value="Ald_DH_CS_CYS"/>
</dbReference>
<evidence type="ECO:0000313" key="6">
    <source>
        <dbReference type="EMBL" id="PSL42734.1"/>
    </source>
</evidence>
<dbReference type="Gene3D" id="3.40.605.10">
    <property type="entry name" value="Aldehyde Dehydrogenase, Chain A, domain 1"/>
    <property type="match status" value="1"/>
</dbReference>
<dbReference type="InterPro" id="IPR015590">
    <property type="entry name" value="Aldehyde_DH_dom"/>
</dbReference>
<dbReference type="InterPro" id="IPR050740">
    <property type="entry name" value="Aldehyde_DH_Superfamily"/>
</dbReference>
<sequence>MEGKLFIQGKWQGGDTFDVTNPADGSKVGTAVDAGSKETAEAVKAASEAFTSWSQKTAEERGKYLKKLQALMLEHRDELGELITKEMGKPLQEAKGEVEYAASFLEWFAEEGRRAYGDIIPSNARSKRFMVFKQPVGVVGAITPWNFPQAMVTRKVAPALAAGCTVVLKPAEDTPLSAVKFAELCEQAGLPAGVFNLVTGDAKGIGDELLNQEKVRKVTFTGSTAVGKHLMQGSAEHVKKISLELGGHAPVIVLNDADLDLAVAETAASKFRNAGQTCVCANRVYVQADVYEAFVEKFKEKAASMNVGDGMDTSNQLGPLINKEAYDKVDRHVKDAREQGAIVETGGEGFSKDGGWFYKPTVLSNVTHDMVMMEEETFGPVAPIQKVETVEEAVELANASRYGLAAYFFTENMKTGMHVAENLAFGIVGWNDGRPSAAEAPFGGMKESGLDREGGREGLEAFLETKYVSLGVK</sequence>
<dbReference type="Pfam" id="PF00171">
    <property type="entry name" value="Aldedh"/>
    <property type="match status" value="1"/>
</dbReference>
<dbReference type="InterPro" id="IPR016161">
    <property type="entry name" value="Ald_DH/histidinol_DH"/>
</dbReference>
<dbReference type="PROSITE" id="PS00070">
    <property type="entry name" value="ALDEHYDE_DEHYDR_CYS"/>
    <property type="match status" value="1"/>
</dbReference>
<dbReference type="GO" id="GO:0009450">
    <property type="term" value="P:gamma-aminobutyric acid catabolic process"/>
    <property type="evidence" value="ECO:0007669"/>
    <property type="project" value="InterPro"/>
</dbReference>
<dbReference type="PANTHER" id="PTHR43353:SF5">
    <property type="entry name" value="SUCCINATE-SEMIALDEHYDE DEHYDROGENASE, MITOCHONDRIAL"/>
    <property type="match status" value="1"/>
</dbReference>
<dbReference type="Gene3D" id="3.40.309.10">
    <property type="entry name" value="Aldehyde Dehydrogenase, Chain A, domain 2"/>
    <property type="match status" value="1"/>
</dbReference>
<dbReference type="CDD" id="cd07103">
    <property type="entry name" value="ALDH_F5_SSADH_GabD"/>
    <property type="match status" value="1"/>
</dbReference>
<dbReference type="FunFam" id="3.40.605.10:FF:000005">
    <property type="entry name" value="Succinate-semialdehyde dehydrogenase I"/>
    <property type="match status" value="1"/>
</dbReference>
<organism evidence="6 7">
    <name type="scientific">Salsuginibacillus halophilus</name>
    <dbReference type="NCBI Taxonomy" id="517424"/>
    <lineage>
        <taxon>Bacteria</taxon>
        <taxon>Bacillati</taxon>
        <taxon>Bacillota</taxon>
        <taxon>Bacilli</taxon>
        <taxon>Bacillales</taxon>
        <taxon>Bacillaceae</taxon>
        <taxon>Salsuginibacillus</taxon>
    </lineage>
</organism>
<evidence type="ECO:0000256" key="1">
    <source>
        <dbReference type="ARBA" id="ARBA00009986"/>
    </source>
</evidence>
<dbReference type="GO" id="GO:0004777">
    <property type="term" value="F:succinate-semialdehyde dehydrogenase (NAD+) activity"/>
    <property type="evidence" value="ECO:0007669"/>
    <property type="project" value="TreeGrafter"/>
</dbReference>
<dbReference type="Proteomes" id="UP000242310">
    <property type="component" value="Unassembled WGS sequence"/>
</dbReference>
<evidence type="ECO:0000313" key="7">
    <source>
        <dbReference type="Proteomes" id="UP000242310"/>
    </source>
</evidence>
<protein>
    <recommendedName>
        <fullName evidence="3">Aldehyde dehydrogenase</fullName>
    </recommendedName>
</protein>
<gene>
    <name evidence="6" type="ORF">B0H94_11320</name>
</gene>
<dbReference type="RefSeq" id="WP_106589547.1">
    <property type="nucleotide sequence ID" value="NZ_PYAV01000013.1"/>
</dbReference>
<dbReference type="InterPro" id="IPR010102">
    <property type="entry name" value="Succ_semiAld_DH"/>
</dbReference>
<evidence type="ECO:0000256" key="2">
    <source>
        <dbReference type="ARBA" id="ARBA00023002"/>
    </source>
</evidence>
<dbReference type="InterPro" id="IPR016162">
    <property type="entry name" value="Ald_DH_N"/>
</dbReference>
<dbReference type="NCBIfam" id="TIGR01780">
    <property type="entry name" value="SSADH"/>
    <property type="match status" value="1"/>
</dbReference>
<feature type="active site" evidence="4">
    <location>
        <position position="278"/>
    </location>
</feature>
<evidence type="ECO:0000259" key="5">
    <source>
        <dbReference type="Pfam" id="PF00171"/>
    </source>
</evidence>
<dbReference type="FunFam" id="3.40.309.10:FF:000004">
    <property type="entry name" value="Succinate-semialdehyde dehydrogenase I"/>
    <property type="match status" value="1"/>
</dbReference>
<comment type="caution">
    <text evidence="6">The sequence shown here is derived from an EMBL/GenBank/DDBJ whole genome shotgun (WGS) entry which is preliminary data.</text>
</comment>
<accession>A0A2P8H952</accession>
<dbReference type="PIRSF" id="PIRSF036492">
    <property type="entry name" value="ALDH"/>
    <property type="match status" value="1"/>
</dbReference>
<keyword evidence="7" id="KW-1185">Reference proteome</keyword>
<proteinExistence type="inferred from homology"/>
<name>A0A2P8H952_9BACI</name>
<dbReference type="SUPFAM" id="SSF53720">
    <property type="entry name" value="ALDH-like"/>
    <property type="match status" value="1"/>
</dbReference>
<comment type="similarity">
    <text evidence="1 3">Belongs to the aldehyde dehydrogenase family.</text>
</comment>